<dbReference type="Pfam" id="PF12697">
    <property type="entry name" value="Abhydrolase_6"/>
    <property type="match status" value="1"/>
</dbReference>
<dbReference type="PANTHER" id="PTHR43798:SF31">
    <property type="entry name" value="AB HYDROLASE SUPERFAMILY PROTEIN YCLE"/>
    <property type="match status" value="1"/>
</dbReference>
<accession>A0ABZ0LZA8</accession>
<dbReference type="EMBL" id="CP137573">
    <property type="protein sequence ID" value="WOX24768.1"/>
    <property type="molecule type" value="Genomic_DNA"/>
</dbReference>
<evidence type="ECO:0000256" key="1">
    <source>
        <dbReference type="ARBA" id="ARBA00022801"/>
    </source>
</evidence>
<evidence type="ECO:0000259" key="2">
    <source>
        <dbReference type="Pfam" id="PF12697"/>
    </source>
</evidence>
<proteinExistence type="predicted"/>
<keyword evidence="1 3" id="KW-0378">Hydrolase</keyword>
<evidence type="ECO:0000313" key="4">
    <source>
        <dbReference type="Proteomes" id="UP001301731"/>
    </source>
</evidence>
<dbReference type="Gene3D" id="3.40.50.1820">
    <property type="entry name" value="alpha/beta hydrolase"/>
    <property type="match status" value="1"/>
</dbReference>
<dbReference type="InterPro" id="IPR050266">
    <property type="entry name" value="AB_hydrolase_sf"/>
</dbReference>
<evidence type="ECO:0000313" key="3">
    <source>
        <dbReference type="EMBL" id="WOX24768.1"/>
    </source>
</evidence>
<reference evidence="3 4" key="1">
    <citation type="submission" date="2023-10" db="EMBL/GenBank/DDBJ databases">
        <title>The genome sequence of Streptomyces sp. HUAS YS2.</title>
        <authorList>
            <person name="Mo P."/>
        </authorList>
    </citation>
    <scope>NUCLEOTIDE SEQUENCE [LARGE SCALE GENOMIC DNA]</scope>
    <source>
        <strain evidence="3 4">HUAS YS2</strain>
    </source>
</reference>
<dbReference type="RefSeq" id="WP_318107214.1">
    <property type="nucleotide sequence ID" value="NZ_CP137573.1"/>
</dbReference>
<dbReference type="SUPFAM" id="SSF53474">
    <property type="entry name" value="alpha/beta-Hydrolases"/>
    <property type="match status" value="1"/>
</dbReference>
<keyword evidence="4" id="KW-1185">Reference proteome</keyword>
<gene>
    <name evidence="3" type="ORF">R2D22_26665</name>
</gene>
<dbReference type="Proteomes" id="UP001301731">
    <property type="component" value="Chromosome"/>
</dbReference>
<name>A0ABZ0LZA8_9ACTN</name>
<protein>
    <submittedName>
        <fullName evidence="3">Alpha/beta hydrolase</fullName>
    </submittedName>
</protein>
<sequence length="286" mass="30781">MPEDTALSTAFSAAYDAVLAKWPAGTSSFDVPTPFGTTHVHRYGPDGAPPLLLLPGGGATSTGWYGVAAELGRTHRLYAADLIGDPGRSVPGDRPLRTADDLSAWLDALYDGLGLTSAALCGHSYGAWIALHHALRAPDRVGRLVLLDPTNAFTGFTPRYLLRALPMLLRPAPARNRAFLAWETRGAPLDPAWRELDARTADFPTVRPVTGPRPRPEELRRLAPPTLLLLAEHSRAHDVRRVAARARAAVPRLETVTVPGATHHTLPPATPPDTLRRIAEFLAAGR</sequence>
<dbReference type="GO" id="GO:0016787">
    <property type="term" value="F:hydrolase activity"/>
    <property type="evidence" value="ECO:0007669"/>
    <property type="project" value="UniProtKB-KW"/>
</dbReference>
<organism evidence="3 4">
    <name type="scientific">Streptomyces solicathayae</name>
    <dbReference type="NCBI Taxonomy" id="3081768"/>
    <lineage>
        <taxon>Bacteria</taxon>
        <taxon>Bacillati</taxon>
        <taxon>Actinomycetota</taxon>
        <taxon>Actinomycetes</taxon>
        <taxon>Kitasatosporales</taxon>
        <taxon>Streptomycetaceae</taxon>
        <taxon>Streptomyces</taxon>
    </lineage>
</organism>
<dbReference type="PANTHER" id="PTHR43798">
    <property type="entry name" value="MONOACYLGLYCEROL LIPASE"/>
    <property type="match status" value="1"/>
</dbReference>
<feature type="domain" description="AB hydrolase-1" evidence="2">
    <location>
        <begin position="51"/>
        <end position="273"/>
    </location>
</feature>
<dbReference type="InterPro" id="IPR029058">
    <property type="entry name" value="AB_hydrolase_fold"/>
</dbReference>
<dbReference type="InterPro" id="IPR000073">
    <property type="entry name" value="AB_hydrolase_1"/>
</dbReference>